<dbReference type="Proteomes" id="UP001065549">
    <property type="component" value="Unassembled WGS sequence"/>
</dbReference>
<sequence>MKVLELLEEIEEIVDTASGFPLTGKIMVDAQELLEIVREIRHELPEEIQQAQWIKNERERIIAEAKNEYEAVIADAKRQAEALVENDDITVKAKLRADELMRVTEETAKQLKMSTYDYVDSILFNFQEKMEQLNALYFGDMFGTIEKTFNDINSTLSNNREEIKEMAYRTQMNEDDTMQEAEPRQEERDGE</sequence>
<dbReference type="AlphaFoldDB" id="A0A9J6QRG2"/>
<evidence type="ECO:0000313" key="3">
    <source>
        <dbReference type="Proteomes" id="UP001065549"/>
    </source>
</evidence>
<comment type="caution">
    <text evidence="2">The sequence shown here is derived from an EMBL/GenBank/DDBJ whole genome shotgun (WGS) entry which is preliminary data.</text>
</comment>
<reference evidence="2" key="1">
    <citation type="submission" date="2022-09" db="EMBL/GenBank/DDBJ databases">
        <title>Culturomic study of gut microbiota in children with autism spectrum disorder.</title>
        <authorList>
            <person name="Efimov B.A."/>
            <person name="Chaplin A.V."/>
            <person name="Sokolova S.R."/>
            <person name="Pikina A.P."/>
            <person name="Korzhanova M."/>
            <person name="Belova V."/>
            <person name="Korostin D."/>
        </authorList>
    </citation>
    <scope>NUCLEOTIDE SEQUENCE</scope>
    <source>
        <strain evidence="2">ASD5510</strain>
    </source>
</reference>
<dbReference type="EMBL" id="JAOSHN010000002">
    <property type="protein sequence ID" value="MCU7377988.1"/>
    <property type="molecule type" value="Genomic_DNA"/>
</dbReference>
<gene>
    <name evidence="2" type="ORF">OBO34_06435</name>
</gene>
<feature type="region of interest" description="Disordered" evidence="1">
    <location>
        <begin position="170"/>
        <end position="191"/>
    </location>
</feature>
<proteinExistence type="predicted"/>
<evidence type="ECO:0000313" key="2">
    <source>
        <dbReference type="EMBL" id="MCU7377988.1"/>
    </source>
</evidence>
<evidence type="ECO:0000256" key="1">
    <source>
        <dbReference type="SAM" id="MobiDB-lite"/>
    </source>
</evidence>
<protein>
    <recommendedName>
        <fullName evidence="4">ATPase</fullName>
    </recommendedName>
</protein>
<organism evidence="2 3">
    <name type="scientific">Hominibacterium faecale</name>
    <dbReference type="NCBI Taxonomy" id="2839743"/>
    <lineage>
        <taxon>Bacteria</taxon>
        <taxon>Bacillati</taxon>
        <taxon>Bacillota</taxon>
        <taxon>Clostridia</taxon>
        <taxon>Peptostreptococcales</taxon>
        <taxon>Anaerovoracaceae</taxon>
        <taxon>Hominibacterium</taxon>
    </lineage>
</organism>
<accession>A0A9J6QRG2</accession>
<keyword evidence="3" id="KW-1185">Reference proteome</keyword>
<feature type="compositionally biased region" description="Basic and acidic residues" evidence="1">
    <location>
        <begin position="181"/>
        <end position="191"/>
    </location>
</feature>
<evidence type="ECO:0008006" key="4">
    <source>
        <dbReference type="Google" id="ProtNLM"/>
    </source>
</evidence>
<name>A0A9J6QRG2_9FIRM</name>
<dbReference type="RefSeq" id="WP_148395262.1">
    <property type="nucleotide sequence ID" value="NZ_JAJAGH010000006.1"/>
</dbReference>